<accession>A0A7J8NS57</accession>
<name>A0A7J8NS57_GOSRA</name>
<organism evidence="1 2">
    <name type="scientific">Gossypium raimondii</name>
    <name type="common">Peruvian cotton</name>
    <name type="synonym">Gossypium klotzschianum subsp. raimondii</name>
    <dbReference type="NCBI Taxonomy" id="29730"/>
    <lineage>
        <taxon>Eukaryota</taxon>
        <taxon>Viridiplantae</taxon>
        <taxon>Streptophyta</taxon>
        <taxon>Embryophyta</taxon>
        <taxon>Tracheophyta</taxon>
        <taxon>Spermatophyta</taxon>
        <taxon>Magnoliopsida</taxon>
        <taxon>eudicotyledons</taxon>
        <taxon>Gunneridae</taxon>
        <taxon>Pentapetalae</taxon>
        <taxon>rosids</taxon>
        <taxon>malvids</taxon>
        <taxon>Malvales</taxon>
        <taxon>Malvaceae</taxon>
        <taxon>Malvoideae</taxon>
        <taxon>Gossypium</taxon>
    </lineage>
</organism>
<sequence>PIELSWDLSLWAPSHRALSTNSIWLREEDKGVREGCWMENRLGEMGSRNGIPRGSEMKTSDPILGFSLEGKRTVLEKPWSYKIHKLMDHDLEDEVLMGEEGKKRNRGEMEGQILLSSVATKRLADRSQ</sequence>
<reference evidence="1 2" key="1">
    <citation type="journal article" date="2019" name="Genome Biol. Evol.">
        <title>Insights into the evolution of the New World diploid cottons (Gossypium, subgenus Houzingenia) based on genome sequencing.</title>
        <authorList>
            <person name="Grover C.E."/>
            <person name="Arick M.A. 2nd"/>
            <person name="Thrash A."/>
            <person name="Conover J.L."/>
            <person name="Sanders W.S."/>
            <person name="Peterson D.G."/>
            <person name="Frelichowski J.E."/>
            <person name="Scheffler J.A."/>
            <person name="Scheffler B.E."/>
            <person name="Wendel J.F."/>
        </authorList>
    </citation>
    <scope>NUCLEOTIDE SEQUENCE [LARGE SCALE GENOMIC DNA]</scope>
    <source>
        <strain evidence="1">8</strain>
        <tissue evidence="1">Leaf</tissue>
    </source>
</reference>
<dbReference type="EMBL" id="JABEZZ010000001">
    <property type="protein sequence ID" value="MBA0579743.1"/>
    <property type="molecule type" value="Genomic_DNA"/>
</dbReference>
<comment type="caution">
    <text evidence="1">The sequence shown here is derived from an EMBL/GenBank/DDBJ whole genome shotgun (WGS) entry which is preliminary data.</text>
</comment>
<dbReference type="AlphaFoldDB" id="A0A7J8NS57"/>
<proteinExistence type="predicted"/>
<feature type="non-terminal residue" evidence="1">
    <location>
        <position position="1"/>
    </location>
</feature>
<dbReference type="Proteomes" id="UP000593578">
    <property type="component" value="Unassembled WGS sequence"/>
</dbReference>
<gene>
    <name evidence="1" type="ORF">Gorai_021989</name>
</gene>
<protein>
    <submittedName>
        <fullName evidence="1">Uncharacterized protein</fullName>
    </submittedName>
</protein>
<evidence type="ECO:0000313" key="2">
    <source>
        <dbReference type="Proteomes" id="UP000593578"/>
    </source>
</evidence>
<evidence type="ECO:0000313" key="1">
    <source>
        <dbReference type="EMBL" id="MBA0579743.1"/>
    </source>
</evidence>